<protein>
    <recommendedName>
        <fullName evidence="2">precorrin-2 dehydrogenase</fullName>
        <ecNumber evidence="2">1.3.1.76</ecNumber>
    </recommendedName>
</protein>
<name>A0AAD2HQ58_9AGAR</name>
<keyword evidence="4" id="KW-0489">Methyltransferase</keyword>
<dbReference type="Gene3D" id="3.30.950.10">
    <property type="entry name" value="Methyltransferase, Cobalt-precorrin-4 Transmethylase, Domain 2"/>
    <property type="match status" value="1"/>
</dbReference>
<evidence type="ECO:0000256" key="9">
    <source>
        <dbReference type="ARBA" id="ARBA00023244"/>
    </source>
</evidence>
<evidence type="ECO:0000256" key="4">
    <source>
        <dbReference type="ARBA" id="ARBA00022603"/>
    </source>
</evidence>
<keyword evidence="16" id="KW-1185">Reference proteome</keyword>
<dbReference type="SUPFAM" id="SSF53790">
    <property type="entry name" value="Tetrapyrrole methylase"/>
    <property type="match status" value="1"/>
</dbReference>
<dbReference type="AlphaFoldDB" id="A0AAD2HQ58"/>
<keyword evidence="7" id="KW-0560">Oxidoreductase</keyword>
<feature type="domain" description="Siroheme biosynthesis protein Met8 C-terminal" evidence="12">
    <location>
        <begin position="241"/>
        <end position="280"/>
    </location>
</feature>
<dbReference type="GO" id="GO:0004851">
    <property type="term" value="F:uroporphyrin-III C-methyltransferase activity"/>
    <property type="evidence" value="ECO:0007669"/>
    <property type="project" value="InterPro"/>
</dbReference>
<dbReference type="GO" id="GO:0043115">
    <property type="term" value="F:precorrin-2 dehydrogenase activity"/>
    <property type="evidence" value="ECO:0007669"/>
    <property type="project" value="UniProtKB-EC"/>
</dbReference>
<evidence type="ECO:0000313" key="16">
    <source>
        <dbReference type="Proteomes" id="UP001295794"/>
    </source>
</evidence>
<dbReference type="NCBIfam" id="TIGR01469">
    <property type="entry name" value="cobA_cysG_Cterm"/>
    <property type="match status" value="1"/>
</dbReference>
<gene>
    <name evidence="14" type="ORF">MYCIT1_LOCUS29229</name>
    <name evidence="15" type="ORF">MYCIT1_LOCUS31754</name>
</gene>
<dbReference type="InterPro" id="IPR006366">
    <property type="entry name" value="CobA/CysG_C"/>
</dbReference>
<comment type="caution">
    <text evidence="14">The sequence shown here is derived from an EMBL/GenBank/DDBJ whole genome shotgun (WGS) entry which is preliminary data.</text>
</comment>
<dbReference type="GO" id="GO:0032259">
    <property type="term" value="P:methylation"/>
    <property type="evidence" value="ECO:0007669"/>
    <property type="project" value="UniProtKB-KW"/>
</dbReference>
<dbReference type="FunFam" id="3.40.1010.10:FF:000006">
    <property type="entry name" value="Siroheme synthase, putative"/>
    <property type="match status" value="1"/>
</dbReference>
<dbReference type="Pfam" id="PF14823">
    <property type="entry name" value="Sirohm_synth_C"/>
    <property type="match status" value="1"/>
</dbReference>
<dbReference type="InterPro" id="IPR014776">
    <property type="entry name" value="4pyrrole_Mease_sub2"/>
</dbReference>
<dbReference type="EC" id="1.3.1.76" evidence="2"/>
<dbReference type="Proteomes" id="UP001295794">
    <property type="component" value="Unassembled WGS sequence"/>
</dbReference>
<sequence>MNAPGNYPAPQGGGSLLLSFRLQDRVVLIIGSGSIAATRAFAALEADSSVVIVCKGGAMAACDELRWRAQENQLSILDWDTLPQSSSSGSDLEDSLDRLLAASTNISLVVVTDTVLNDPSRRSNSSAERIYSICRKRSIPVNITDMPNLCDFTFTSTHRFAGSESTVRSALQIGVTTNGQGCRLASRIKREIVGLLPKEVGAAVDQVGAMRVLARGAGIDCTDDGGAATPNEPVPTRNPIETEVESARRRMKWVAQVSEYWPIPRLGAMTEEDMREVLAGEHPSATLSIQSPSLHSLDRPKKGRILLVGSGPGHPSLLTVATHTTLTKLADVVLSDKLVPAAVLALIPSTVEVRIAKKFPGNAEGAQSEMMEAAIEAANRGLTVVRLKQGDPVVYGRAGEEVLYFRERGYESIVIPGVSSALAGPTFAGIPVTQRGVADSLALCTAVGRGGSEAQLPGYLRPRTLVILMGVARLGQVIATLCDEKSSERRLGPMYPGNTPIAIVERASMPDQRVVVSTLKHIVRALESSGEQRPPGIMVIGWAVLSLWATGDVSVLDEKAENDDDARVRRWLGHEDSWRVVEGLPSGWDLF</sequence>
<evidence type="ECO:0000259" key="13">
    <source>
        <dbReference type="Pfam" id="PF14824"/>
    </source>
</evidence>
<dbReference type="PANTHER" id="PTHR45790:SF6">
    <property type="entry name" value="UROPORPHYRINOGEN-III C-METHYLTRANSFERASE"/>
    <property type="match status" value="1"/>
</dbReference>
<dbReference type="SUPFAM" id="SSF75615">
    <property type="entry name" value="Siroheme synthase middle domains-like"/>
    <property type="match status" value="1"/>
</dbReference>
<accession>A0AAD2HQ58</accession>
<dbReference type="PANTHER" id="PTHR45790">
    <property type="entry name" value="SIROHEME SYNTHASE-RELATED"/>
    <property type="match status" value="1"/>
</dbReference>
<dbReference type="Pfam" id="PF00590">
    <property type="entry name" value="TP_methylase"/>
    <property type="match status" value="1"/>
</dbReference>
<evidence type="ECO:0000256" key="7">
    <source>
        <dbReference type="ARBA" id="ARBA00023002"/>
    </source>
</evidence>
<dbReference type="Pfam" id="PF14824">
    <property type="entry name" value="Sirohm_synth_M"/>
    <property type="match status" value="1"/>
</dbReference>
<dbReference type="InterPro" id="IPR000878">
    <property type="entry name" value="4pyrrol_Mease"/>
</dbReference>
<evidence type="ECO:0000256" key="1">
    <source>
        <dbReference type="ARBA" id="ARBA00011738"/>
    </source>
</evidence>
<feature type="domain" description="Tetrapyrrole methylase" evidence="11">
    <location>
        <begin position="305"/>
        <end position="522"/>
    </location>
</feature>
<dbReference type="InterPro" id="IPR036291">
    <property type="entry name" value="NAD(P)-bd_dom_sf"/>
</dbReference>
<dbReference type="GO" id="GO:0019354">
    <property type="term" value="P:siroheme biosynthetic process"/>
    <property type="evidence" value="ECO:0007669"/>
    <property type="project" value="InterPro"/>
</dbReference>
<keyword evidence="3" id="KW-0488">Methylation</keyword>
<keyword evidence="9" id="KW-0627">Porphyrin biosynthesis</keyword>
<comment type="subunit">
    <text evidence="1">Homodimer.</text>
</comment>
<dbReference type="SUPFAM" id="SSF51735">
    <property type="entry name" value="NAD(P)-binding Rossmann-fold domains"/>
    <property type="match status" value="1"/>
</dbReference>
<dbReference type="InterPro" id="IPR028281">
    <property type="entry name" value="Sirohaem_synthase_central"/>
</dbReference>
<dbReference type="EMBL" id="CAVNYO010000436">
    <property type="protein sequence ID" value="CAK5279286.1"/>
    <property type="molecule type" value="Genomic_DNA"/>
</dbReference>
<dbReference type="CDD" id="cd11642">
    <property type="entry name" value="SUMT"/>
    <property type="match status" value="1"/>
</dbReference>
<dbReference type="InterPro" id="IPR035996">
    <property type="entry name" value="4pyrrol_Methylase_sf"/>
</dbReference>
<organism evidence="14 16">
    <name type="scientific">Mycena citricolor</name>
    <dbReference type="NCBI Taxonomy" id="2018698"/>
    <lineage>
        <taxon>Eukaryota</taxon>
        <taxon>Fungi</taxon>
        <taxon>Dikarya</taxon>
        <taxon>Basidiomycota</taxon>
        <taxon>Agaricomycotina</taxon>
        <taxon>Agaricomycetes</taxon>
        <taxon>Agaricomycetidae</taxon>
        <taxon>Agaricales</taxon>
        <taxon>Marasmiineae</taxon>
        <taxon>Mycenaceae</taxon>
        <taxon>Mycena</taxon>
    </lineage>
</organism>
<proteinExistence type="inferred from homology"/>
<evidence type="ECO:0000256" key="8">
    <source>
        <dbReference type="ARBA" id="ARBA00023027"/>
    </source>
</evidence>
<dbReference type="Gene3D" id="3.40.1010.10">
    <property type="entry name" value="Cobalt-precorrin-4 Transmethylase, Domain 1"/>
    <property type="match status" value="1"/>
</dbReference>
<dbReference type="Pfam" id="PF13241">
    <property type="entry name" value="NAD_binding_7"/>
    <property type="match status" value="1"/>
</dbReference>
<dbReference type="PIRSF" id="PIRSF036555">
    <property type="entry name" value="SUMT_yeast"/>
    <property type="match status" value="1"/>
</dbReference>
<dbReference type="Gene3D" id="3.40.50.720">
    <property type="entry name" value="NAD(P)-binding Rossmann-like Domain"/>
    <property type="match status" value="1"/>
</dbReference>
<keyword evidence="6" id="KW-0949">S-adenosyl-L-methionine</keyword>
<reference evidence="14" key="1">
    <citation type="submission" date="2023-11" db="EMBL/GenBank/DDBJ databases">
        <authorList>
            <person name="De Vega J J."/>
            <person name="De Vega J J."/>
        </authorList>
    </citation>
    <scope>NUCLEOTIDE SEQUENCE</scope>
</reference>
<evidence type="ECO:0000256" key="10">
    <source>
        <dbReference type="ARBA" id="ARBA00035662"/>
    </source>
</evidence>
<evidence type="ECO:0000313" key="14">
    <source>
        <dbReference type="EMBL" id="CAK5279286.1"/>
    </source>
</evidence>
<evidence type="ECO:0000259" key="12">
    <source>
        <dbReference type="Pfam" id="PF14823"/>
    </source>
</evidence>
<evidence type="ECO:0000313" key="15">
    <source>
        <dbReference type="EMBL" id="CAK5280975.1"/>
    </source>
</evidence>
<keyword evidence="8" id="KW-0520">NAD</keyword>
<dbReference type="InterPro" id="IPR012066">
    <property type="entry name" value="Met1_fungi"/>
</dbReference>
<evidence type="ECO:0000256" key="6">
    <source>
        <dbReference type="ARBA" id="ARBA00022691"/>
    </source>
</evidence>
<comment type="similarity">
    <text evidence="10">In the N-terminal section; belongs to the precorrin methyltransferase family.</text>
</comment>
<evidence type="ECO:0000256" key="5">
    <source>
        <dbReference type="ARBA" id="ARBA00022679"/>
    </source>
</evidence>
<keyword evidence="5" id="KW-0808">Transferase</keyword>
<dbReference type="InterPro" id="IPR050161">
    <property type="entry name" value="Siro_Cobalamin_biosynth"/>
</dbReference>
<evidence type="ECO:0000259" key="11">
    <source>
        <dbReference type="Pfam" id="PF00590"/>
    </source>
</evidence>
<evidence type="ECO:0000256" key="2">
    <source>
        <dbReference type="ARBA" id="ARBA00012400"/>
    </source>
</evidence>
<dbReference type="EMBL" id="CAVNYO010000441">
    <property type="protein sequence ID" value="CAK5280975.1"/>
    <property type="molecule type" value="Genomic_DNA"/>
</dbReference>
<feature type="domain" description="Siroheme synthase central" evidence="13">
    <location>
        <begin position="170"/>
        <end position="193"/>
    </location>
</feature>
<dbReference type="GO" id="GO:0000103">
    <property type="term" value="P:sulfate assimilation"/>
    <property type="evidence" value="ECO:0007669"/>
    <property type="project" value="InterPro"/>
</dbReference>
<dbReference type="InterPro" id="IPR028162">
    <property type="entry name" value="Met8_C"/>
</dbReference>
<evidence type="ECO:0000256" key="3">
    <source>
        <dbReference type="ARBA" id="ARBA00022481"/>
    </source>
</evidence>
<dbReference type="InterPro" id="IPR014777">
    <property type="entry name" value="4pyrrole_Mease_sub1"/>
</dbReference>